<gene>
    <name evidence="4" type="ORF">CRI94_08970</name>
</gene>
<proteinExistence type="inferred from homology"/>
<dbReference type="AlphaFoldDB" id="A0A2A8CXK3"/>
<evidence type="ECO:0000259" key="3">
    <source>
        <dbReference type="Pfam" id="PF00582"/>
    </source>
</evidence>
<reference evidence="4 5" key="1">
    <citation type="submission" date="2017-10" db="EMBL/GenBank/DDBJ databases">
        <title>Draft genome of Longibacter Salinarum.</title>
        <authorList>
            <person name="Goh K.M."/>
            <person name="Shamsir M.S."/>
            <person name="Lim S.W."/>
        </authorList>
    </citation>
    <scope>NUCLEOTIDE SEQUENCE [LARGE SCALE GENOMIC DNA]</scope>
    <source>
        <strain evidence="4 5">KCTC 52045</strain>
    </source>
</reference>
<evidence type="ECO:0000256" key="1">
    <source>
        <dbReference type="ARBA" id="ARBA00008791"/>
    </source>
</evidence>
<evidence type="ECO:0000256" key="2">
    <source>
        <dbReference type="SAM" id="MobiDB-lite"/>
    </source>
</evidence>
<dbReference type="Gene3D" id="3.40.50.12370">
    <property type="match status" value="1"/>
</dbReference>
<evidence type="ECO:0000313" key="5">
    <source>
        <dbReference type="Proteomes" id="UP000220102"/>
    </source>
</evidence>
<accession>A0A2A8CXK3</accession>
<protein>
    <recommendedName>
        <fullName evidence="3">UspA domain-containing protein</fullName>
    </recommendedName>
</protein>
<comment type="caution">
    <text evidence="4">The sequence shown here is derived from an EMBL/GenBank/DDBJ whole genome shotgun (WGS) entry which is preliminary data.</text>
</comment>
<dbReference type="InterPro" id="IPR006015">
    <property type="entry name" value="Universal_stress_UspA"/>
</dbReference>
<dbReference type="PRINTS" id="PR01438">
    <property type="entry name" value="UNVRSLSTRESS"/>
</dbReference>
<feature type="region of interest" description="Disordered" evidence="2">
    <location>
        <begin position="308"/>
        <end position="338"/>
    </location>
</feature>
<keyword evidence="5" id="KW-1185">Reference proteome</keyword>
<feature type="domain" description="UspA" evidence="3">
    <location>
        <begin position="154"/>
        <end position="292"/>
    </location>
</feature>
<dbReference type="PANTHER" id="PTHR46268:SF6">
    <property type="entry name" value="UNIVERSAL STRESS PROTEIN UP12"/>
    <property type="match status" value="1"/>
</dbReference>
<name>A0A2A8CXK3_9BACT</name>
<dbReference type="Proteomes" id="UP000220102">
    <property type="component" value="Unassembled WGS sequence"/>
</dbReference>
<dbReference type="SUPFAM" id="SSF52402">
    <property type="entry name" value="Adenine nucleotide alpha hydrolases-like"/>
    <property type="match status" value="2"/>
</dbReference>
<dbReference type="RefSeq" id="WP_098075362.1">
    <property type="nucleotide sequence ID" value="NZ_PDEQ01000004.1"/>
</dbReference>
<dbReference type="InterPro" id="IPR006016">
    <property type="entry name" value="UspA"/>
</dbReference>
<evidence type="ECO:0000313" key="4">
    <source>
        <dbReference type="EMBL" id="PEN13442.1"/>
    </source>
</evidence>
<dbReference type="Pfam" id="PF00582">
    <property type="entry name" value="Usp"/>
    <property type="match status" value="1"/>
</dbReference>
<dbReference type="PANTHER" id="PTHR46268">
    <property type="entry name" value="STRESS RESPONSE PROTEIN NHAX"/>
    <property type="match status" value="1"/>
</dbReference>
<comment type="similarity">
    <text evidence="1">Belongs to the universal stress protein A family.</text>
</comment>
<organism evidence="4 5">
    <name type="scientific">Longibacter salinarum</name>
    <dbReference type="NCBI Taxonomy" id="1850348"/>
    <lineage>
        <taxon>Bacteria</taxon>
        <taxon>Pseudomonadati</taxon>
        <taxon>Rhodothermota</taxon>
        <taxon>Rhodothermia</taxon>
        <taxon>Rhodothermales</taxon>
        <taxon>Salisaetaceae</taxon>
        <taxon>Longibacter</taxon>
    </lineage>
</organism>
<dbReference type="CDD" id="cd00293">
    <property type="entry name" value="USP-like"/>
    <property type="match status" value="1"/>
</dbReference>
<dbReference type="OrthoDB" id="1495866at2"/>
<dbReference type="EMBL" id="PDEQ01000004">
    <property type="protein sequence ID" value="PEN13442.1"/>
    <property type="molecule type" value="Genomic_DNA"/>
</dbReference>
<sequence>MLHANSILCPVHPGADTHPALQQALSFAETCRAALHVVPLPGAPAAPPEGCAASLHNRILDIVASATSASPVPPQSVIIAFDEEGPSVADVLQYVSDEGIDFVILDTPTDRGPIPPLASEPTRKFITDLNVPVFVTSHWVMTCDTPGADHSTPRRRILVPTDFSENSVSALRHAFALAAEFDAEIDLLHVMDRPQYVALNDTDMLSLSDATLPERKARRRAENLIPDSPLHPTVNIHIRHGDAADQIGQFATKMDSDLLVMSTHGTISRKQHPLGHVVERVLRRVARPVFLARAFGISLVDESWTPHEGANDGASGSAPDLSAQPSGWLDTERKTSHR</sequence>